<dbReference type="CDD" id="cd07185">
    <property type="entry name" value="OmpA_C-like"/>
    <property type="match status" value="1"/>
</dbReference>
<dbReference type="Gene3D" id="3.30.1330.60">
    <property type="entry name" value="OmpA-like domain"/>
    <property type="match status" value="1"/>
</dbReference>
<keyword evidence="3" id="KW-0998">Cell outer membrane</keyword>
<dbReference type="AlphaFoldDB" id="A0A2S2E670"/>
<name>A0A2S2E670_9ALTE</name>
<dbReference type="Proteomes" id="UP000245728">
    <property type="component" value="Chromosome"/>
</dbReference>
<proteinExistence type="predicted"/>
<gene>
    <name evidence="8" type="ORF">HMF8227_02647</name>
</gene>
<dbReference type="SUPFAM" id="SSF103088">
    <property type="entry name" value="OmpA-like"/>
    <property type="match status" value="1"/>
</dbReference>
<protein>
    <submittedName>
        <fullName evidence="8">Putative lipoprotein YiaD</fullName>
    </submittedName>
</protein>
<evidence type="ECO:0000313" key="8">
    <source>
        <dbReference type="EMBL" id="AWL13099.1"/>
    </source>
</evidence>
<dbReference type="KEGG" id="salh:HMF8227_02647"/>
<keyword evidence="8" id="KW-0449">Lipoprotein</keyword>
<evidence type="ECO:0000256" key="4">
    <source>
        <dbReference type="PROSITE-ProRule" id="PRU00473"/>
    </source>
</evidence>
<reference evidence="8 9" key="1">
    <citation type="submission" date="2018-05" db="EMBL/GenBank/DDBJ databases">
        <title>Salinimonas sp. HMF8227 Genome sequencing and assembly.</title>
        <authorList>
            <person name="Kang H."/>
            <person name="Kang J."/>
            <person name="Cha I."/>
            <person name="Kim H."/>
            <person name="Joh K."/>
        </authorList>
    </citation>
    <scope>NUCLEOTIDE SEQUENCE [LARGE SCALE GENOMIC DNA]</scope>
    <source>
        <strain evidence="8 9">HMF8227</strain>
    </source>
</reference>
<comment type="subcellular location">
    <subcellularLocation>
        <location evidence="1">Cell outer membrane</location>
    </subcellularLocation>
</comment>
<dbReference type="InterPro" id="IPR050330">
    <property type="entry name" value="Bact_OuterMem_StrucFunc"/>
</dbReference>
<dbReference type="EMBL" id="CP029347">
    <property type="protein sequence ID" value="AWL13099.1"/>
    <property type="molecule type" value="Genomic_DNA"/>
</dbReference>
<keyword evidence="9" id="KW-1185">Reference proteome</keyword>
<dbReference type="Pfam" id="PF13441">
    <property type="entry name" value="Gly-zipper_YMGG"/>
    <property type="match status" value="1"/>
</dbReference>
<sequence>MQKTLLAVTLAALSLTGCQSMNNTQRGAAIGAVTGAVIGKGTGDHDKSRYLWGAVVGAIAGSAIGSYMDKQEQEFREELAGSGVRVIREGDRLRLELPSNVTFATDSATISSGFYPVLNDVAKVLNKYQKTYLLVEGHTDSTGSAEHNQRLSENRANAVRNYLVGQSVDQRRLTTQGMGESQPVADNSTESGRQLNRRVELQIIPNRAE</sequence>
<evidence type="ECO:0000256" key="5">
    <source>
        <dbReference type="SAM" id="MobiDB-lite"/>
    </source>
</evidence>
<dbReference type="Pfam" id="PF00691">
    <property type="entry name" value="OmpA"/>
    <property type="match status" value="1"/>
</dbReference>
<dbReference type="PRINTS" id="PR01023">
    <property type="entry name" value="NAFLGMOTY"/>
</dbReference>
<dbReference type="InterPro" id="IPR006664">
    <property type="entry name" value="OMP_bac"/>
</dbReference>
<feature type="compositionally biased region" description="Polar residues" evidence="5">
    <location>
        <begin position="174"/>
        <end position="194"/>
    </location>
</feature>
<feature type="signal peptide" evidence="6">
    <location>
        <begin position="1"/>
        <end position="20"/>
    </location>
</feature>
<evidence type="ECO:0000256" key="2">
    <source>
        <dbReference type="ARBA" id="ARBA00023136"/>
    </source>
</evidence>
<feature type="region of interest" description="Disordered" evidence="5">
    <location>
        <begin position="174"/>
        <end position="196"/>
    </location>
</feature>
<dbReference type="InterPro" id="IPR036737">
    <property type="entry name" value="OmpA-like_sf"/>
</dbReference>
<dbReference type="PANTHER" id="PTHR30329:SF21">
    <property type="entry name" value="LIPOPROTEIN YIAD-RELATED"/>
    <property type="match status" value="1"/>
</dbReference>
<dbReference type="OrthoDB" id="9782229at2"/>
<dbReference type="InterPro" id="IPR027367">
    <property type="entry name" value="Gly-zipper_YMGG"/>
</dbReference>
<dbReference type="PROSITE" id="PS51257">
    <property type="entry name" value="PROKAR_LIPOPROTEIN"/>
    <property type="match status" value="1"/>
</dbReference>
<feature type="chain" id="PRO_5015657829" evidence="6">
    <location>
        <begin position="21"/>
        <end position="209"/>
    </location>
</feature>
<dbReference type="PANTHER" id="PTHR30329">
    <property type="entry name" value="STATOR ELEMENT OF FLAGELLAR MOTOR COMPLEX"/>
    <property type="match status" value="1"/>
</dbReference>
<keyword evidence="6" id="KW-0732">Signal</keyword>
<dbReference type="PROSITE" id="PS51123">
    <property type="entry name" value="OMPA_2"/>
    <property type="match status" value="1"/>
</dbReference>
<accession>A0A2S2E670</accession>
<dbReference type="GO" id="GO:0009279">
    <property type="term" value="C:cell outer membrane"/>
    <property type="evidence" value="ECO:0007669"/>
    <property type="project" value="UniProtKB-SubCell"/>
</dbReference>
<organism evidence="8 9">
    <name type="scientific">Saliniradius amylolyticus</name>
    <dbReference type="NCBI Taxonomy" id="2183582"/>
    <lineage>
        <taxon>Bacteria</taxon>
        <taxon>Pseudomonadati</taxon>
        <taxon>Pseudomonadota</taxon>
        <taxon>Gammaproteobacteria</taxon>
        <taxon>Alteromonadales</taxon>
        <taxon>Alteromonadaceae</taxon>
        <taxon>Saliniradius</taxon>
    </lineage>
</organism>
<feature type="domain" description="OmpA-like" evidence="7">
    <location>
        <begin position="90"/>
        <end position="207"/>
    </location>
</feature>
<evidence type="ECO:0000256" key="1">
    <source>
        <dbReference type="ARBA" id="ARBA00004442"/>
    </source>
</evidence>
<dbReference type="PRINTS" id="PR01021">
    <property type="entry name" value="OMPADOMAIN"/>
</dbReference>
<keyword evidence="2 4" id="KW-0472">Membrane</keyword>
<evidence type="ECO:0000259" key="7">
    <source>
        <dbReference type="PROSITE" id="PS51123"/>
    </source>
</evidence>
<dbReference type="RefSeq" id="WP_109340619.1">
    <property type="nucleotide sequence ID" value="NZ_CP029347.1"/>
</dbReference>
<dbReference type="InterPro" id="IPR006665">
    <property type="entry name" value="OmpA-like"/>
</dbReference>
<evidence type="ECO:0000313" key="9">
    <source>
        <dbReference type="Proteomes" id="UP000245728"/>
    </source>
</evidence>
<evidence type="ECO:0000256" key="6">
    <source>
        <dbReference type="SAM" id="SignalP"/>
    </source>
</evidence>
<evidence type="ECO:0000256" key="3">
    <source>
        <dbReference type="ARBA" id="ARBA00023237"/>
    </source>
</evidence>